<feature type="chain" id="PRO_5003145045" evidence="2">
    <location>
        <begin position="20"/>
        <end position="580"/>
    </location>
</feature>
<evidence type="ECO:0000256" key="1">
    <source>
        <dbReference type="SAM" id="Phobius"/>
    </source>
</evidence>
<dbReference type="PANTHER" id="PTHR23275">
    <property type="entry name" value="CABRIOLET.-RELATED"/>
    <property type="match status" value="1"/>
</dbReference>
<dbReference type="VEuPathDB" id="GiardiaDB:GLP15_1719"/>
<evidence type="ECO:0000313" key="3">
    <source>
        <dbReference type="EMBL" id="EFO61686.1"/>
    </source>
</evidence>
<protein>
    <submittedName>
        <fullName evidence="3">VSP with INR</fullName>
    </submittedName>
</protein>
<dbReference type="PANTHER" id="PTHR23275:SF100">
    <property type="entry name" value="EGF-LIKE DOMAIN-CONTAINING PROTEIN"/>
    <property type="match status" value="1"/>
</dbReference>
<dbReference type="EMBL" id="ACVC01000215">
    <property type="protein sequence ID" value="EFO61686.1"/>
    <property type="molecule type" value="Genomic_DNA"/>
</dbReference>
<dbReference type="SUPFAM" id="SSF57184">
    <property type="entry name" value="Growth factor receptor domain"/>
    <property type="match status" value="3"/>
</dbReference>
<feature type="transmembrane region" description="Helical" evidence="1">
    <location>
        <begin position="551"/>
        <end position="575"/>
    </location>
</feature>
<gene>
    <name evidence="3" type="ORF">GLP15_1719</name>
</gene>
<proteinExistence type="predicted"/>
<dbReference type="AlphaFoldDB" id="E1F7D7"/>
<dbReference type="InterPro" id="IPR052798">
    <property type="entry name" value="Giardia_VSA"/>
</dbReference>
<keyword evidence="1" id="KW-0472">Membrane</keyword>
<keyword evidence="2" id="KW-0732">Signal</keyword>
<dbReference type="Gene3D" id="2.10.220.10">
    <property type="entry name" value="Hormone Receptor, Insulin-like Growth Factor Receptor 1, Chain A, domain 2"/>
    <property type="match status" value="2"/>
</dbReference>
<evidence type="ECO:0000313" key="4">
    <source>
        <dbReference type="Proteomes" id="UP000008974"/>
    </source>
</evidence>
<dbReference type="InterPro" id="IPR006212">
    <property type="entry name" value="Furin_repeat"/>
</dbReference>
<dbReference type="Pfam" id="PF03302">
    <property type="entry name" value="VSP"/>
    <property type="match status" value="1"/>
</dbReference>
<dbReference type="InterPro" id="IPR009030">
    <property type="entry name" value="Growth_fac_rcpt_cys_sf"/>
</dbReference>
<evidence type="ECO:0000256" key="2">
    <source>
        <dbReference type="SAM" id="SignalP"/>
    </source>
</evidence>
<accession>E1F7D7</accession>
<keyword evidence="1" id="KW-0812">Transmembrane</keyword>
<organism evidence="3 4">
    <name type="scientific">Giardia intestinalis (strain P15)</name>
    <name type="common">Giardia lamblia</name>
    <dbReference type="NCBI Taxonomy" id="658858"/>
    <lineage>
        <taxon>Eukaryota</taxon>
        <taxon>Metamonada</taxon>
        <taxon>Diplomonadida</taxon>
        <taxon>Hexamitidae</taxon>
        <taxon>Giardiinae</taxon>
        <taxon>Giardia</taxon>
    </lineage>
</organism>
<feature type="signal peptide" evidence="2">
    <location>
        <begin position="1"/>
        <end position="19"/>
    </location>
</feature>
<keyword evidence="1" id="KW-1133">Transmembrane helix</keyword>
<reference evidence="3 4" key="1">
    <citation type="journal article" date="2010" name="BMC Genomics">
        <title>Genome analysis and comparative genomics of a Giardia intestinalis assemblage E isolate.</title>
        <authorList>
            <person name="Jerlstrom-Hultqvist J."/>
            <person name="Franzen O."/>
            <person name="Ankarklev J."/>
            <person name="Xu F."/>
            <person name="Nohynkova E."/>
            <person name="Andersson J.O."/>
            <person name="Svard S.G."/>
            <person name="Andersson B."/>
        </authorList>
    </citation>
    <scope>NUCLEOTIDE SEQUENCE [LARGE SCALE GENOMIC DNA]</scope>
    <source>
        <strain evidence="3 4">P15</strain>
    </source>
</reference>
<sequence>MLLIVFYFVLSAFAADCNGGEASVNCEGASCEMIGDTQICTSCETGFVPINGRCQTKDGVTDKCTDAGGTNAADQTCKKCKGQTFMHKGGCYDKEGEVGRTICKTPGNTEGVCDGCQDGYFKNSSPNDTKDSCVACTPNCIKCSTADNNKCSKCVDGYFVGAASGSEGQCIKCDDTAGADSYKGVTGCNKCKTPTVVGEALCDECSNGLYLKIVGGKTFCVSEDACKEGTTHFPAIDSTNSNKKICVTCDTTANGGIEDCEKCSLKAASAKAAPIITCSKCKTKKLSPLNDACLENCPAGTYPENNDSISVCVPCHNSCVSCENSNAETSCTACYPGSVLSRTTATAGRCIPECTGEFMAHCAAGQCDGVVGGSKYCKKCDNGYVPINGICTAVGAAGRDASMCTAGDGVCTACKNDYALLSGGCYNTNKVPGNLVCETADGTGKCTMCAANNKKPSGDSCPTCSDGCAKCNDSSACTECLPGYYKGTSQCFKCTANSDNGIEGVENCISCAVPISNFGPVTCYVKKDGTSGGGGSSGGGSTNKSGLSTGAIAGIAVAAIVVVGGLVGFLCWWFLCRGKA</sequence>
<dbReference type="SMART" id="SM00261">
    <property type="entry name" value="FU"/>
    <property type="match status" value="5"/>
</dbReference>
<comment type="caution">
    <text evidence="3">The sequence shown here is derived from an EMBL/GenBank/DDBJ whole genome shotgun (WGS) entry which is preliminary data.</text>
</comment>
<name>E1F7D7_GIAIA</name>
<dbReference type="Proteomes" id="UP000008974">
    <property type="component" value="Unassembled WGS sequence"/>
</dbReference>
<dbReference type="OrthoDB" id="300641at2759"/>
<dbReference type="InterPro" id="IPR005127">
    <property type="entry name" value="Giardia_VSP"/>
</dbReference>